<name>A0A0B2PVX9_GLYSO</name>
<organism evidence="2">
    <name type="scientific">Glycine soja</name>
    <name type="common">Wild soybean</name>
    <dbReference type="NCBI Taxonomy" id="3848"/>
    <lineage>
        <taxon>Eukaryota</taxon>
        <taxon>Viridiplantae</taxon>
        <taxon>Streptophyta</taxon>
        <taxon>Embryophyta</taxon>
        <taxon>Tracheophyta</taxon>
        <taxon>Spermatophyta</taxon>
        <taxon>Magnoliopsida</taxon>
        <taxon>eudicotyledons</taxon>
        <taxon>Gunneridae</taxon>
        <taxon>Pentapetalae</taxon>
        <taxon>rosids</taxon>
        <taxon>fabids</taxon>
        <taxon>Fabales</taxon>
        <taxon>Fabaceae</taxon>
        <taxon>Papilionoideae</taxon>
        <taxon>50 kb inversion clade</taxon>
        <taxon>NPAAA clade</taxon>
        <taxon>indigoferoid/millettioid clade</taxon>
        <taxon>Phaseoleae</taxon>
        <taxon>Glycine</taxon>
        <taxon>Glycine subgen. Soja</taxon>
    </lineage>
</organism>
<dbReference type="Pfam" id="PF02721">
    <property type="entry name" value="DUF223"/>
    <property type="match status" value="1"/>
</dbReference>
<protein>
    <submittedName>
        <fullName evidence="2">Replication factor A protein 1</fullName>
    </submittedName>
</protein>
<accession>A0A0B2PVX9</accession>
<dbReference type="SUPFAM" id="SSF50249">
    <property type="entry name" value="Nucleic acid-binding proteins"/>
    <property type="match status" value="2"/>
</dbReference>
<dbReference type="InterPro" id="IPR003871">
    <property type="entry name" value="RFA1B/D_OB_1st"/>
</dbReference>
<dbReference type="EMBL" id="KN662508">
    <property type="protein sequence ID" value="KHN13496.1"/>
    <property type="molecule type" value="Genomic_DNA"/>
</dbReference>
<dbReference type="PANTHER" id="PTHR47165:SF4">
    <property type="entry name" value="OS03G0429900 PROTEIN"/>
    <property type="match status" value="1"/>
</dbReference>
<dbReference type="InterPro" id="IPR012340">
    <property type="entry name" value="NA-bd_OB-fold"/>
</dbReference>
<dbReference type="PANTHER" id="PTHR47165">
    <property type="entry name" value="OS03G0429900 PROTEIN"/>
    <property type="match status" value="1"/>
</dbReference>
<feature type="domain" description="Replication protein A 70 kDa DNA-binding subunit B/D first OB fold" evidence="1">
    <location>
        <begin position="4"/>
        <end position="115"/>
    </location>
</feature>
<dbReference type="Gene3D" id="2.40.50.140">
    <property type="entry name" value="Nucleic acid-binding proteins"/>
    <property type="match status" value="2"/>
</dbReference>
<sequence length="221" mass="25235">MTNKFNSMTEINAKKESWRIMVRVVHLWMISNVSTTKQTFSSKIPLSMETVLVDSKVRDKVHGFVKQTLIYKFDKTLQEGKVYSIQFFGVVDNGGIYRIILHKYKIMFQYSTKVALVDNASVPDSVYDFIPIRDIVCGGYDTDYLVDVMGILTSVGTERENERNAMRTKMNVIEIKDDGFNRECTLFGPFVDELNAFLAFGVVENVVVIVHLAKVKCFQGI</sequence>
<dbReference type="CDD" id="cd04480">
    <property type="entry name" value="RPA1_DBD_A_like"/>
    <property type="match status" value="1"/>
</dbReference>
<dbReference type="AlphaFoldDB" id="A0A0B2PVX9"/>
<evidence type="ECO:0000313" key="2">
    <source>
        <dbReference type="EMBL" id="KHN13496.1"/>
    </source>
</evidence>
<proteinExistence type="predicted"/>
<dbReference type="Proteomes" id="UP000053555">
    <property type="component" value="Unassembled WGS sequence"/>
</dbReference>
<gene>
    <name evidence="2" type="ORF">glysoja_040854</name>
</gene>
<evidence type="ECO:0000259" key="1">
    <source>
        <dbReference type="Pfam" id="PF02721"/>
    </source>
</evidence>
<reference evidence="2" key="1">
    <citation type="submission" date="2014-07" db="EMBL/GenBank/DDBJ databases">
        <title>Identification of a novel salt tolerance gene in wild soybean by whole-genome sequencing.</title>
        <authorList>
            <person name="Lam H.-M."/>
            <person name="Qi X."/>
            <person name="Li M.-W."/>
            <person name="Liu X."/>
            <person name="Xie M."/>
            <person name="Ni M."/>
            <person name="Xu X."/>
        </authorList>
    </citation>
    <scope>NUCLEOTIDE SEQUENCE [LARGE SCALE GENOMIC DNA]</scope>
    <source>
        <tissue evidence="2">Root</tissue>
    </source>
</reference>